<sequence>MIIDTTKIQVINSFSILESLKEAYEIIWLLVPILTLVLGITIGVLVIPLGNSSSSSKWYKTAFQRELSSILRRWSFIQYRTLLIYFGYHLILANLGIGGFYASLFQASLPLDFLCGLWAAAQSISYEIPLTLCVLSIFLRVIWKGLKRIEPNTKIFLNTYLSRVWVLNT</sequence>
<proteinExistence type="predicted"/>
<keyword evidence="2" id="KW-1185">Reference proteome</keyword>
<gene>
    <name evidence="1" type="ORF">M9H77_19566</name>
</gene>
<evidence type="ECO:0000313" key="1">
    <source>
        <dbReference type="EMBL" id="KAI5669713.1"/>
    </source>
</evidence>
<protein>
    <submittedName>
        <fullName evidence="1">Uncharacterized protein</fullName>
    </submittedName>
</protein>
<evidence type="ECO:0000313" key="2">
    <source>
        <dbReference type="Proteomes" id="UP001060085"/>
    </source>
</evidence>
<reference evidence="2" key="1">
    <citation type="journal article" date="2023" name="Nat. Plants">
        <title>Single-cell RNA sequencing provides a high-resolution roadmap for understanding the multicellular compartmentation of specialized metabolism.</title>
        <authorList>
            <person name="Sun S."/>
            <person name="Shen X."/>
            <person name="Li Y."/>
            <person name="Li Y."/>
            <person name="Wang S."/>
            <person name="Li R."/>
            <person name="Zhang H."/>
            <person name="Shen G."/>
            <person name="Guo B."/>
            <person name="Wei J."/>
            <person name="Xu J."/>
            <person name="St-Pierre B."/>
            <person name="Chen S."/>
            <person name="Sun C."/>
        </authorList>
    </citation>
    <scope>NUCLEOTIDE SEQUENCE [LARGE SCALE GENOMIC DNA]</scope>
</reference>
<comment type="caution">
    <text evidence="1">The sequence shown here is derived from an EMBL/GenBank/DDBJ whole genome shotgun (WGS) entry which is preliminary data.</text>
</comment>
<organism evidence="1 2">
    <name type="scientific">Catharanthus roseus</name>
    <name type="common">Madagascar periwinkle</name>
    <name type="synonym">Vinca rosea</name>
    <dbReference type="NCBI Taxonomy" id="4058"/>
    <lineage>
        <taxon>Eukaryota</taxon>
        <taxon>Viridiplantae</taxon>
        <taxon>Streptophyta</taxon>
        <taxon>Embryophyta</taxon>
        <taxon>Tracheophyta</taxon>
        <taxon>Spermatophyta</taxon>
        <taxon>Magnoliopsida</taxon>
        <taxon>eudicotyledons</taxon>
        <taxon>Gunneridae</taxon>
        <taxon>Pentapetalae</taxon>
        <taxon>asterids</taxon>
        <taxon>lamiids</taxon>
        <taxon>Gentianales</taxon>
        <taxon>Apocynaceae</taxon>
        <taxon>Rauvolfioideae</taxon>
        <taxon>Vinceae</taxon>
        <taxon>Catharanthinae</taxon>
        <taxon>Catharanthus</taxon>
    </lineage>
</organism>
<name>A0ACC0BAZ0_CATRO</name>
<dbReference type="EMBL" id="CM044704">
    <property type="protein sequence ID" value="KAI5669713.1"/>
    <property type="molecule type" value="Genomic_DNA"/>
</dbReference>
<accession>A0ACC0BAZ0</accession>
<dbReference type="Proteomes" id="UP001060085">
    <property type="component" value="Linkage Group LG04"/>
</dbReference>